<dbReference type="GO" id="GO:0016787">
    <property type="term" value="F:hydrolase activity"/>
    <property type="evidence" value="ECO:0007669"/>
    <property type="project" value="UniProtKB-KW"/>
</dbReference>
<dbReference type="KEGG" id="pseb:EOK75_18350"/>
<dbReference type="OrthoDB" id="9788260at2"/>
<reference evidence="2 3" key="1">
    <citation type="submission" date="2019-05" db="EMBL/GenBank/DDBJ databases">
        <title>Pseudorhodobacter turbinis sp. nov., isolated from the gut of the Korean turban shell.</title>
        <authorList>
            <person name="Jeong Y.-S."/>
            <person name="Kang W.-R."/>
            <person name="Bae J.-W."/>
        </authorList>
    </citation>
    <scope>NUCLEOTIDE SEQUENCE [LARGE SCALE GENOMIC DNA]</scope>
    <source>
        <strain evidence="2 3">S12M18</strain>
        <plasmid evidence="2 3">unnamed1</plasmid>
    </source>
</reference>
<sequence>MPQAPFFGDHAQGPEGGRAYWLTTADGVRLRMGLWPKGDKGTVLMLPGRTEYIEKYSRPAAEFGARGYSVAVIDWRGQGLSDRPKPDPMQGHVDNFAQYQQDLATMQAKLTALGISGPFYMACHSMGGCIGLRALMDGVAVKAVAFSAPMWGLKWALPARIISKLACVLGLGQRYVPGYSAATYLAATPFKGNVLTKDAESYAWLQSQARNHPELTLGGPSLRWLDAALRECRTLGRLPSPDLPAICMVGDAEKVVAATAIHARMAHWPKGRLKAIAQAEHELMAEFPQSRRRFYDAATALFAANP</sequence>
<accession>A0A4P8ELH1</accession>
<evidence type="ECO:0000259" key="1">
    <source>
        <dbReference type="Pfam" id="PF12146"/>
    </source>
</evidence>
<keyword evidence="3" id="KW-1185">Reference proteome</keyword>
<dbReference type="InterPro" id="IPR022742">
    <property type="entry name" value="Hydrolase_4"/>
</dbReference>
<dbReference type="Gene3D" id="3.40.50.1820">
    <property type="entry name" value="alpha/beta hydrolase"/>
    <property type="match status" value="1"/>
</dbReference>
<organism evidence="2 3">
    <name type="scientific">Pseudorhodobacter turbinis</name>
    <dbReference type="NCBI Taxonomy" id="2500533"/>
    <lineage>
        <taxon>Bacteria</taxon>
        <taxon>Pseudomonadati</taxon>
        <taxon>Pseudomonadota</taxon>
        <taxon>Alphaproteobacteria</taxon>
        <taxon>Rhodobacterales</taxon>
        <taxon>Paracoccaceae</taxon>
        <taxon>Pseudorhodobacter</taxon>
    </lineage>
</organism>
<protein>
    <submittedName>
        <fullName evidence="2">Alpha/beta hydrolase</fullName>
    </submittedName>
</protein>
<dbReference type="SUPFAM" id="SSF53474">
    <property type="entry name" value="alpha/beta-Hydrolases"/>
    <property type="match status" value="1"/>
</dbReference>
<dbReference type="InterPro" id="IPR051044">
    <property type="entry name" value="MAG_DAG_Lipase"/>
</dbReference>
<evidence type="ECO:0000313" key="3">
    <source>
        <dbReference type="Proteomes" id="UP000298631"/>
    </source>
</evidence>
<name>A0A4P8ELH1_9RHOB</name>
<dbReference type="RefSeq" id="WP_137195454.1">
    <property type="nucleotide sequence ID" value="NZ_CP039965.1"/>
</dbReference>
<evidence type="ECO:0000313" key="2">
    <source>
        <dbReference type="EMBL" id="QCO57655.1"/>
    </source>
</evidence>
<gene>
    <name evidence="2" type="ORF">EOK75_18350</name>
</gene>
<dbReference type="AlphaFoldDB" id="A0A4P8ELH1"/>
<dbReference type="InterPro" id="IPR029058">
    <property type="entry name" value="AB_hydrolase_fold"/>
</dbReference>
<geneLocation type="plasmid" evidence="2 3">
    <name>unnamed1</name>
</geneLocation>
<feature type="domain" description="Serine aminopeptidase S33" evidence="1">
    <location>
        <begin position="40"/>
        <end position="286"/>
    </location>
</feature>
<dbReference type="Proteomes" id="UP000298631">
    <property type="component" value="Plasmid unnamed1"/>
</dbReference>
<keyword evidence="2" id="KW-0378">Hydrolase</keyword>
<keyword evidence="2" id="KW-0614">Plasmid</keyword>
<dbReference type="PANTHER" id="PTHR11614">
    <property type="entry name" value="PHOSPHOLIPASE-RELATED"/>
    <property type="match status" value="1"/>
</dbReference>
<dbReference type="Pfam" id="PF12146">
    <property type="entry name" value="Hydrolase_4"/>
    <property type="match status" value="1"/>
</dbReference>
<dbReference type="EMBL" id="CP039965">
    <property type="protein sequence ID" value="QCO57655.1"/>
    <property type="molecule type" value="Genomic_DNA"/>
</dbReference>
<proteinExistence type="predicted"/>